<dbReference type="AlphaFoldDB" id="A0ABD2PTJ7"/>
<accession>A0ABD2PTJ7</accession>
<protein>
    <submittedName>
        <fullName evidence="1">Uncharacterized protein</fullName>
    </submittedName>
</protein>
<name>A0ABD2PTJ7_9PLAT</name>
<organism evidence="1 2">
    <name type="scientific">Cichlidogyrus casuarinus</name>
    <dbReference type="NCBI Taxonomy" id="1844966"/>
    <lineage>
        <taxon>Eukaryota</taxon>
        <taxon>Metazoa</taxon>
        <taxon>Spiralia</taxon>
        <taxon>Lophotrochozoa</taxon>
        <taxon>Platyhelminthes</taxon>
        <taxon>Monogenea</taxon>
        <taxon>Monopisthocotylea</taxon>
        <taxon>Dactylogyridea</taxon>
        <taxon>Ancyrocephalidae</taxon>
        <taxon>Cichlidogyrus</taxon>
    </lineage>
</organism>
<evidence type="ECO:0000313" key="2">
    <source>
        <dbReference type="Proteomes" id="UP001626550"/>
    </source>
</evidence>
<sequence length="73" mass="8505">MTVLDERSRPLALHKQRRRAKRRYKEVVNTIPAIWSLHLFCQSTLGQPAPVMEKLSSLWRSKLISDVTLCTDQ</sequence>
<proteinExistence type="predicted"/>
<evidence type="ECO:0000313" key="1">
    <source>
        <dbReference type="EMBL" id="KAL3310510.1"/>
    </source>
</evidence>
<reference evidence="1 2" key="1">
    <citation type="submission" date="2024-11" db="EMBL/GenBank/DDBJ databases">
        <title>Adaptive evolution of stress response genes in parasites aligns with host niche diversity.</title>
        <authorList>
            <person name="Hahn C."/>
            <person name="Resl P."/>
        </authorList>
    </citation>
    <scope>NUCLEOTIDE SEQUENCE [LARGE SCALE GENOMIC DNA]</scope>
    <source>
        <strain evidence="1">EGGRZ-B1_66</strain>
        <tissue evidence="1">Body</tissue>
    </source>
</reference>
<comment type="caution">
    <text evidence="1">The sequence shown here is derived from an EMBL/GenBank/DDBJ whole genome shotgun (WGS) entry which is preliminary data.</text>
</comment>
<dbReference type="EMBL" id="JBJKFK010002890">
    <property type="protein sequence ID" value="KAL3310510.1"/>
    <property type="molecule type" value="Genomic_DNA"/>
</dbReference>
<gene>
    <name evidence="1" type="ORF">Ciccas_010926</name>
</gene>
<keyword evidence="2" id="KW-1185">Reference proteome</keyword>
<dbReference type="Proteomes" id="UP001626550">
    <property type="component" value="Unassembled WGS sequence"/>
</dbReference>